<keyword evidence="7" id="KW-0807">Transducer</keyword>
<dbReference type="PANTHER" id="PTHR21143:SF121">
    <property type="entry name" value="GUSTATORY AND ODORANT RECEPTOR 21A"/>
    <property type="match status" value="1"/>
</dbReference>
<keyword evidence="5 8" id="KW-0472">Membrane</keyword>
<feature type="transmembrane region" description="Helical" evidence="8">
    <location>
        <begin position="482"/>
        <end position="510"/>
    </location>
</feature>
<dbReference type="GO" id="GO:0030424">
    <property type="term" value="C:axon"/>
    <property type="evidence" value="ECO:0007669"/>
    <property type="project" value="TreeGrafter"/>
</dbReference>
<comment type="caution">
    <text evidence="9">The sequence shown here is derived from an EMBL/GenBank/DDBJ whole genome shotgun (WGS) entry which is preliminary data.</text>
</comment>
<name>A0A6G0YX44_APHCR</name>
<evidence type="ECO:0000256" key="5">
    <source>
        <dbReference type="ARBA" id="ARBA00023136"/>
    </source>
</evidence>
<evidence type="ECO:0000313" key="10">
    <source>
        <dbReference type="Proteomes" id="UP000478052"/>
    </source>
</evidence>
<evidence type="ECO:0000256" key="3">
    <source>
        <dbReference type="ARBA" id="ARBA00022692"/>
    </source>
</evidence>
<keyword evidence="3 8" id="KW-0812">Transmembrane</keyword>
<gene>
    <name evidence="9" type="ORF">FWK35_00031030</name>
</gene>
<evidence type="ECO:0000256" key="1">
    <source>
        <dbReference type="ARBA" id="ARBA00004651"/>
    </source>
</evidence>
<evidence type="ECO:0000256" key="6">
    <source>
        <dbReference type="ARBA" id="ARBA00023170"/>
    </source>
</evidence>
<proteinExistence type="predicted"/>
<evidence type="ECO:0000256" key="4">
    <source>
        <dbReference type="ARBA" id="ARBA00022989"/>
    </source>
</evidence>
<dbReference type="Pfam" id="PF08395">
    <property type="entry name" value="7tm_7"/>
    <property type="match status" value="1"/>
</dbReference>
<keyword evidence="6 9" id="KW-0675">Receptor</keyword>
<dbReference type="GO" id="GO:0005886">
    <property type="term" value="C:plasma membrane"/>
    <property type="evidence" value="ECO:0007669"/>
    <property type="project" value="UniProtKB-SubCell"/>
</dbReference>
<feature type="transmembrane region" description="Helical" evidence="8">
    <location>
        <begin position="310"/>
        <end position="327"/>
    </location>
</feature>
<sequence>MKLYRPLHVCAYLFGVFPATRTPGQPPARRFRVHWPGAVLKAFHTALYWLVSLIVSIVSIRNLGNYQKLAKKLMSTRVLDIDELFVYMMFAGIAATAVCQAHMLWPPVLRATNECFFDLCRLGHVTGAWQHFSAYAIVLFVVYEIAMYFVLITYKFTFSSAKLICLFPPLSNITCVVVEQFFYLMCVSLYLRLRALHDDIETLVHKAEHPRWRCLAPVAAAGGGGGGRPVAAAGRLGIPAFSAADIRDLRAVHRACMELFARINRLFQVPLALCMFDCVFRIVVYMYGIAFDVTIVMWEKKKHVNYSNTAMWSGYCVIRIIRLWYLYLCEHYVTKKILPIRVSLSWLSLILNPVTSRRLMPEIILFQHQLDTIKSKFELFGILNINMSLFYALYRPLQVCGYALGVFPYTVSPSAPHGFRLHWFGAALKAVHLLLFWSAAVSVTAMLYRARPPSPAGGTDQRNGQALDKKLATTSPVKVYELYVYMTFTTSATAALCQLHMMLPSVVAVVGECLLRPSAYHGHVWPPFKAFTIVAFVVYEFGIYYVLSTSRFNRQFFLCLFSFLSNIDCIVVEQFFYLTCLALCVRLKRIHEDVQDLVHKAEHPRWRCWTSPAAGHPDRLGIPAFGEADIRHLRFAHLRVTETFSRVNRAFQLPLLLNMIDSVCRILFYTSEVTYHFTYVIWDRRTTITYGSTALYSGYWGMRIVRLWYLHSCEYYITKMIIPIRISLSWLTLTLNPVTSRRLIPEEFGLLMAYIIFLVQFFGSSLQPSLVFNNFTTVP</sequence>
<protein>
    <submittedName>
        <fullName evidence="9">Gustatory receptor</fullName>
    </submittedName>
</protein>
<dbReference type="AlphaFoldDB" id="A0A6G0YX44"/>
<dbReference type="GO" id="GO:0030425">
    <property type="term" value="C:dendrite"/>
    <property type="evidence" value="ECO:0007669"/>
    <property type="project" value="TreeGrafter"/>
</dbReference>
<organism evidence="9 10">
    <name type="scientific">Aphis craccivora</name>
    <name type="common">Cowpea aphid</name>
    <dbReference type="NCBI Taxonomy" id="307492"/>
    <lineage>
        <taxon>Eukaryota</taxon>
        <taxon>Metazoa</taxon>
        <taxon>Ecdysozoa</taxon>
        <taxon>Arthropoda</taxon>
        <taxon>Hexapoda</taxon>
        <taxon>Insecta</taxon>
        <taxon>Pterygota</taxon>
        <taxon>Neoptera</taxon>
        <taxon>Paraneoptera</taxon>
        <taxon>Hemiptera</taxon>
        <taxon>Sternorrhyncha</taxon>
        <taxon>Aphidomorpha</taxon>
        <taxon>Aphidoidea</taxon>
        <taxon>Aphididae</taxon>
        <taxon>Aphidini</taxon>
        <taxon>Aphis</taxon>
        <taxon>Aphis</taxon>
    </lineage>
</organism>
<comment type="subcellular location">
    <subcellularLocation>
        <location evidence="1">Cell membrane</location>
        <topology evidence="1">Multi-pass membrane protein</topology>
    </subcellularLocation>
</comment>
<evidence type="ECO:0000256" key="2">
    <source>
        <dbReference type="ARBA" id="ARBA00022475"/>
    </source>
</evidence>
<feature type="transmembrane region" description="Helical" evidence="8">
    <location>
        <begin position="748"/>
        <end position="766"/>
    </location>
</feature>
<evidence type="ECO:0000256" key="7">
    <source>
        <dbReference type="ARBA" id="ARBA00023224"/>
    </source>
</evidence>
<dbReference type="Proteomes" id="UP000478052">
    <property type="component" value="Unassembled WGS sequence"/>
</dbReference>
<evidence type="ECO:0000256" key="8">
    <source>
        <dbReference type="SAM" id="Phobius"/>
    </source>
</evidence>
<dbReference type="GO" id="GO:0050909">
    <property type="term" value="P:sensory perception of taste"/>
    <property type="evidence" value="ECO:0007669"/>
    <property type="project" value="InterPro"/>
</dbReference>
<accession>A0A6G0YX44</accession>
<feature type="transmembrane region" description="Helical" evidence="8">
    <location>
        <begin position="423"/>
        <end position="448"/>
    </location>
</feature>
<feature type="transmembrane region" description="Helical" evidence="8">
    <location>
        <begin position="84"/>
        <end position="105"/>
    </location>
</feature>
<dbReference type="GO" id="GO:0007165">
    <property type="term" value="P:signal transduction"/>
    <property type="evidence" value="ECO:0007669"/>
    <property type="project" value="UniProtKB-KW"/>
</dbReference>
<feature type="non-terminal residue" evidence="9">
    <location>
        <position position="779"/>
    </location>
</feature>
<feature type="transmembrane region" description="Helical" evidence="8">
    <location>
        <begin position="45"/>
        <end position="63"/>
    </location>
</feature>
<keyword evidence="10" id="KW-1185">Reference proteome</keyword>
<feature type="transmembrane region" description="Helical" evidence="8">
    <location>
        <begin position="530"/>
        <end position="547"/>
    </location>
</feature>
<dbReference type="InterPro" id="IPR013604">
    <property type="entry name" value="7TM_chemorcpt"/>
</dbReference>
<feature type="transmembrane region" description="Helical" evidence="8">
    <location>
        <begin position="279"/>
        <end position="298"/>
    </location>
</feature>
<dbReference type="GO" id="GO:0043025">
    <property type="term" value="C:neuronal cell body"/>
    <property type="evidence" value="ECO:0007669"/>
    <property type="project" value="TreeGrafter"/>
</dbReference>
<reference evidence="9 10" key="1">
    <citation type="submission" date="2019-08" db="EMBL/GenBank/DDBJ databases">
        <title>Whole genome of Aphis craccivora.</title>
        <authorList>
            <person name="Voronova N.V."/>
            <person name="Shulinski R.S."/>
            <person name="Bandarenka Y.V."/>
            <person name="Zhorov D.G."/>
            <person name="Warner D."/>
        </authorList>
    </citation>
    <scope>NUCLEOTIDE SEQUENCE [LARGE SCALE GENOMIC DNA]</scope>
    <source>
        <strain evidence="9">180601</strain>
        <tissue evidence="9">Whole Body</tissue>
    </source>
</reference>
<feature type="transmembrane region" description="Helical" evidence="8">
    <location>
        <begin position="377"/>
        <end position="394"/>
    </location>
</feature>
<feature type="transmembrane region" description="Helical" evidence="8">
    <location>
        <begin position="132"/>
        <end position="151"/>
    </location>
</feature>
<evidence type="ECO:0000313" key="9">
    <source>
        <dbReference type="EMBL" id="KAF0762692.1"/>
    </source>
</evidence>
<keyword evidence="4 8" id="KW-1133">Transmembrane helix</keyword>
<keyword evidence="2" id="KW-1003">Cell membrane</keyword>
<dbReference type="PANTHER" id="PTHR21143">
    <property type="entry name" value="INVERTEBRATE GUSTATORY RECEPTOR"/>
    <property type="match status" value="1"/>
</dbReference>
<dbReference type="EMBL" id="VUJU01002072">
    <property type="protein sequence ID" value="KAF0762692.1"/>
    <property type="molecule type" value="Genomic_DNA"/>
</dbReference>
<dbReference type="OrthoDB" id="6581724at2759"/>